<sequence length="782" mass="85792">MNKASVEIELANNKLIFETGEFAPQATSSVLGRLGETAVLVTVVEGGKTDLDYFPLSVEFVERLYAGGKIKGSRWVKREGRPSDDAILAGRVIDRSIRPLFPKEFKNEVQVVVTVLSVDGENDPDIVALNTVSAAIAISRIPWNGPIGAVKVGCVREGGNGEIACIINPGKEQEYSELDLVVSQTKDKTVMIEAGANQIPEDTIVEAIEKGHQETTKIIAAIEELTKKAGQEKLKVEKDAEIYELIKLIEKSYKDEVDGLIESRVNKESGDGGETLIDKIFDELKLKDPSMEIDKGNIAKGVEAIMFQTIRSNILKKKKRPDQRKMDEIREVTTKVGILPRTHGSALFQRGITQALTVVTLGSPRMEQLIESAEGEESKRYIHHYSGLPFSFGQTGRIGTPSRREIGHGALAERALEPVIPSQDKFPYTIRVVSEVLSQNGSSSMASTCGSTLALMDAGVPITKPVAGISIGMMSHSADSGQADEYELLTDIIGLEDFSGDMDFKVAGTDTGVTAIQLDVKIPGLTVEQIKNILERAKTARLEILKSMRSTIDKPREGLSAYAPKIELITIPTDKIGELIGPGGKTIKSIIAQTGATVDVEDDGTVSISATDDETLKKAVEWVKGLTKEIKVGEIYEDGEVKRILPFGAFVEFTPGKEGMVHVSQMSDQFVKNPGDVVAIGDKVKVKVIEIDEQGRVNLTMKFGEGSEVPPKGGERRPSDRNRFDNRGQRGGGRPMRGRFNSPDLGREKSAHPLTLQFRREREEKFRRERQSRPRPYKKTHY</sequence>
<evidence type="ECO:0000313" key="8">
    <source>
        <dbReference type="EMBL" id="KKQ75553.1"/>
    </source>
</evidence>
<feature type="binding site" evidence="5">
    <location>
        <position position="503"/>
    </location>
    <ligand>
        <name>Mg(2+)</name>
        <dbReference type="ChEBI" id="CHEBI:18420"/>
    </ligand>
</feature>
<dbReference type="PANTHER" id="PTHR11252:SF0">
    <property type="entry name" value="POLYRIBONUCLEOTIDE NUCLEOTIDYLTRANSFERASE 1, MITOCHONDRIAL"/>
    <property type="match status" value="1"/>
</dbReference>
<dbReference type="InterPro" id="IPR015847">
    <property type="entry name" value="ExoRNase_PH_dom2"/>
</dbReference>
<feature type="compositionally biased region" description="Basic residues" evidence="6">
    <location>
        <begin position="773"/>
        <end position="782"/>
    </location>
</feature>
<dbReference type="PATRIC" id="fig|1618569.3.peg.269"/>
<comment type="similarity">
    <text evidence="1 5">Belongs to the polyribonucleotide nucleotidyltransferase family.</text>
</comment>
<proteinExistence type="inferred from homology"/>
<dbReference type="PANTHER" id="PTHR11252">
    <property type="entry name" value="POLYRIBONUCLEOTIDE NUCLEOTIDYLTRANSFERASE"/>
    <property type="match status" value="1"/>
</dbReference>
<comment type="cofactor">
    <cofactor evidence="5">
        <name>Mg(2+)</name>
        <dbReference type="ChEBI" id="CHEBI:18420"/>
    </cofactor>
</comment>
<evidence type="ECO:0000256" key="3">
    <source>
        <dbReference type="ARBA" id="ARBA00022695"/>
    </source>
</evidence>
<dbReference type="InterPro" id="IPR027408">
    <property type="entry name" value="PNPase/RNase_PH_dom_sf"/>
</dbReference>
<keyword evidence="3 5" id="KW-0548">Nucleotidyltransferase</keyword>
<dbReference type="HAMAP" id="MF_01595">
    <property type="entry name" value="PNPase"/>
    <property type="match status" value="1"/>
</dbReference>
<evidence type="ECO:0000256" key="2">
    <source>
        <dbReference type="ARBA" id="ARBA00022679"/>
    </source>
</evidence>
<dbReference type="GO" id="GO:0005829">
    <property type="term" value="C:cytosol"/>
    <property type="evidence" value="ECO:0007669"/>
    <property type="project" value="TreeGrafter"/>
</dbReference>
<feature type="region of interest" description="Disordered" evidence="6">
    <location>
        <begin position="702"/>
        <end position="782"/>
    </location>
</feature>
<dbReference type="Pfam" id="PF01138">
    <property type="entry name" value="RNase_PH"/>
    <property type="match status" value="2"/>
</dbReference>
<feature type="domain" description="S1 motif" evidence="7">
    <location>
        <begin position="633"/>
        <end position="702"/>
    </location>
</feature>
<dbReference type="PROSITE" id="PS50084">
    <property type="entry name" value="KH_TYPE_1"/>
    <property type="match status" value="1"/>
</dbReference>
<comment type="catalytic activity">
    <reaction evidence="5">
        <text>RNA(n+1) + phosphate = RNA(n) + a ribonucleoside 5'-diphosphate</text>
        <dbReference type="Rhea" id="RHEA:22096"/>
        <dbReference type="Rhea" id="RHEA-COMP:14527"/>
        <dbReference type="Rhea" id="RHEA-COMP:17342"/>
        <dbReference type="ChEBI" id="CHEBI:43474"/>
        <dbReference type="ChEBI" id="CHEBI:57930"/>
        <dbReference type="ChEBI" id="CHEBI:140395"/>
        <dbReference type="EC" id="2.7.7.8"/>
    </reaction>
</comment>
<dbReference type="PIRSF" id="PIRSF005499">
    <property type="entry name" value="PNPase"/>
    <property type="match status" value="1"/>
</dbReference>
<evidence type="ECO:0000256" key="4">
    <source>
        <dbReference type="ARBA" id="ARBA00022884"/>
    </source>
</evidence>
<dbReference type="FunFam" id="3.30.1370.10:FF:000001">
    <property type="entry name" value="Polyribonucleotide nucleotidyltransferase"/>
    <property type="match status" value="1"/>
</dbReference>
<comment type="function">
    <text evidence="5">Involved in mRNA degradation. Catalyzes the phosphorolysis of single-stranded polyribonucleotides processively in the 3'- to 5'-direction.</text>
</comment>
<dbReference type="Gene3D" id="3.30.230.70">
    <property type="entry name" value="GHMP Kinase, N-terminal domain"/>
    <property type="match status" value="2"/>
</dbReference>
<dbReference type="GO" id="GO:0006396">
    <property type="term" value="P:RNA processing"/>
    <property type="evidence" value="ECO:0007669"/>
    <property type="project" value="InterPro"/>
</dbReference>
<dbReference type="Pfam" id="PF00013">
    <property type="entry name" value="KH_1"/>
    <property type="match status" value="1"/>
</dbReference>
<dbReference type="GO" id="GO:0004654">
    <property type="term" value="F:polyribonucleotide nucleotidyltransferase activity"/>
    <property type="evidence" value="ECO:0007669"/>
    <property type="project" value="UniProtKB-UniRule"/>
</dbReference>
<dbReference type="InterPro" id="IPR036612">
    <property type="entry name" value="KH_dom_type_1_sf"/>
</dbReference>
<dbReference type="SUPFAM" id="SSF55666">
    <property type="entry name" value="Ribonuclease PH domain 2-like"/>
    <property type="match status" value="2"/>
</dbReference>
<dbReference type="CDD" id="cd02393">
    <property type="entry name" value="KH-I_PNPase"/>
    <property type="match status" value="1"/>
</dbReference>
<dbReference type="InterPro" id="IPR001247">
    <property type="entry name" value="ExoRNase_PH_dom1"/>
</dbReference>
<dbReference type="SUPFAM" id="SSF54211">
    <property type="entry name" value="Ribosomal protein S5 domain 2-like"/>
    <property type="match status" value="2"/>
</dbReference>
<name>A0A0G0K795_9BACT</name>
<dbReference type="FunFam" id="3.30.230.70:FF:000001">
    <property type="entry name" value="Polyribonucleotide nucleotidyltransferase"/>
    <property type="match status" value="1"/>
</dbReference>
<dbReference type="Proteomes" id="UP000034181">
    <property type="component" value="Unassembled WGS sequence"/>
</dbReference>
<feature type="compositionally biased region" description="Basic and acidic residues" evidence="6">
    <location>
        <begin position="758"/>
        <end position="772"/>
    </location>
</feature>
<organism evidence="8 9">
    <name type="scientific">Candidatus Woesebacteria bacterium GW2011_GWB1_38_5b</name>
    <dbReference type="NCBI Taxonomy" id="1618569"/>
    <lineage>
        <taxon>Bacteria</taxon>
        <taxon>Candidatus Woeseibacteriota</taxon>
    </lineage>
</organism>
<dbReference type="Gene3D" id="2.40.50.140">
    <property type="entry name" value="Nucleic acid-binding proteins"/>
    <property type="match status" value="1"/>
</dbReference>
<dbReference type="NCBIfam" id="TIGR03591">
    <property type="entry name" value="polynuc_phos"/>
    <property type="match status" value="1"/>
</dbReference>
<dbReference type="SUPFAM" id="SSF54791">
    <property type="entry name" value="Eukaryotic type KH-domain (KH-domain type I)"/>
    <property type="match status" value="1"/>
</dbReference>
<dbReference type="PROSITE" id="PS50126">
    <property type="entry name" value="S1"/>
    <property type="match status" value="1"/>
</dbReference>
<protein>
    <recommendedName>
        <fullName evidence="5">Polyribonucleotide nucleotidyltransferase</fullName>
        <ecNumber evidence="5">2.7.7.8</ecNumber>
    </recommendedName>
    <alternativeName>
        <fullName evidence="5">Polynucleotide phosphorylase</fullName>
        <shortName evidence="5">PNPase</shortName>
    </alternativeName>
</protein>
<keyword evidence="4 5" id="KW-0694">RNA-binding</keyword>
<dbReference type="InterPro" id="IPR012340">
    <property type="entry name" value="NA-bd_OB-fold"/>
</dbReference>
<dbReference type="Pfam" id="PF00575">
    <property type="entry name" value="S1"/>
    <property type="match status" value="1"/>
</dbReference>
<accession>A0A0G0K795</accession>
<evidence type="ECO:0000256" key="6">
    <source>
        <dbReference type="SAM" id="MobiDB-lite"/>
    </source>
</evidence>
<dbReference type="CDD" id="cd11364">
    <property type="entry name" value="RNase_PH_PNPase_2"/>
    <property type="match status" value="1"/>
</dbReference>
<keyword evidence="5" id="KW-0479">Metal-binding</keyword>
<evidence type="ECO:0000313" key="9">
    <source>
        <dbReference type="Proteomes" id="UP000034181"/>
    </source>
</evidence>
<keyword evidence="5" id="KW-0963">Cytoplasm</keyword>
<dbReference type="SMART" id="SM00322">
    <property type="entry name" value="KH"/>
    <property type="match status" value="1"/>
</dbReference>
<dbReference type="EMBL" id="LBUZ01000009">
    <property type="protein sequence ID" value="KKQ75553.1"/>
    <property type="molecule type" value="Genomic_DNA"/>
</dbReference>
<dbReference type="CDD" id="cd04472">
    <property type="entry name" value="S1_PNPase"/>
    <property type="match status" value="1"/>
</dbReference>
<dbReference type="InterPro" id="IPR036345">
    <property type="entry name" value="ExoRNase_PH_dom2_sf"/>
</dbReference>
<comment type="caution">
    <text evidence="8">The sequence shown here is derived from an EMBL/GenBank/DDBJ whole genome shotgun (WGS) entry which is preliminary data.</text>
</comment>
<evidence type="ECO:0000259" key="7">
    <source>
        <dbReference type="PROSITE" id="PS50126"/>
    </source>
</evidence>
<gene>
    <name evidence="5" type="primary">pnp</name>
    <name evidence="8" type="ORF">US96_C0009G0011</name>
</gene>
<dbReference type="NCBIfam" id="NF008805">
    <property type="entry name" value="PRK11824.1"/>
    <property type="match status" value="1"/>
</dbReference>
<dbReference type="SUPFAM" id="SSF46915">
    <property type="entry name" value="Polynucleotide phosphorylase/guanosine pentaphosphate synthase (PNPase/GPSI), domain 3"/>
    <property type="match status" value="1"/>
</dbReference>
<dbReference type="GO" id="GO:0000287">
    <property type="term" value="F:magnesium ion binding"/>
    <property type="evidence" value="ECO:0007669"/>
    <property type="project" value="UniProtKB-UniRule"/>
</dbReference>
<dbReference type="InterPro" id="IPR004088">
    <property type="entry name" value="KH_dom_type_1"/>
</dbReference>
<keyword evidence="5" id="KW-0460">Magnesium</keyword>
<dbReference type="SMART" id="SM00316">
    <property type="entry name" value="S1"/>
    <property type="match status" value="1"/>
</dbReference>
<dbReference type="SUPFAM" id="SSF50249">
    <property type="entry name" value="Nucleic acid-binding proteins"/>
    <property type="match status" value="1"/>
</dbReference>
<dbReference type="GO" id="GO:0003723">
    <property type="term" value="F:RNA binding"/>
    <property type="evidence" value="ECO:0007669"/>
    <property type="project" value="UniProtKB-UniRule"/>
</dbReference>
<dbReference type="Pfam" id="PF03725">
    <property type="entry name" value="RNase_PH_C"/>
    <property type="match status" value="1"/>
</dbReference>
<dbReference type="InterPro" id="IPR020568">
    <property type="entry name" value="Ribosomal_Su5_D2-typ_SF"/>
</dbReference>
<dbReference type="AlphaFoldDB" id="A0A0G0K795"/>
<dbReference type="GO" id="GO:0000175">
    <property type="term" value="F:3'-5'-RNA exonuclease activity"/>
    <property type="evidence" value="ECO:0007669"/>
    <property type="project" value="TreeGrafter"/>
</dbReference>
<reference evidence="8 9" key="1">
    <citation type="journal article" date="2015" name="Nature">
        <title>rRNA introns, odd ribosomes, and small enigmatic genomes across a large radiation of phyla.</title>
        <authorList>
            <person name="Brown C.T."/>
            <person name="Hug L.A."/>
            <person name="Thomas B.C."/>
            <person name="Sharon I."/>
            <person name="Castelle C.J."/>
            <person name="Singh A."/>
            <person name="Wilkins M.J."/>
            <person name="Williams K.H."/>
            <person name="Banfield J.F."/>
        </authorList>
    </citation>
    <scope>NUCLEOTIDE SEQUENCE [LARGE SCALE GENOMIC DNA]</scope>
</reference>
<dbReference type="InterPro" id="IPR004087">
    <property type="entry name" value="KH_dom"/>
</dbReference>
<feature type="compositionally biased region" description="Basic and acidic residues" evidence="6">
    <location>
        <begin position="713"/>
        <end position="728"/>
    </location>
</feature>
<keyword evidence="2 5" id="KW-0808">Transferase</keyword>
<dbReference type="Gene3D" id="3.30.1370.10">
    <property type="entry name" value="K Homology domain, type 1"/>
    <property type="match status" value="1"/>
</dbReference>
<evidence type="ECO:0000256" key="1">
    <source>
        <dbReference type="ARBA" id="ARBA00007404"/>
    </source>
</evidence>
<dbReference type="GO" id="GO:0006402">
    <property type="term" value="P:mRNA catabolic process"/>
    <property type="evidence" value="ECO:0007669"/>
    <property type="project" value="UniProtKB-UniRule"/>
</dbReference>
<evidence type="ECO:0000256" key="5">
    <source>
        <dbReference type="HAMAP-Rule" id="MF_01595"/>
    </source>
</evidence>
<comment type="subcellular location">
    <subcellularLocation>
        <location evidence="5">Cytoplasm</location>
    </subcellularLocation>
</comment>
<dbReference type="EC" id="2.7.7.8" evidence="5"/>
<dbReference type="InterPro" id="IPR003029">
    <property type="entry name" value="S1_domain"/>
</dbReference>
<dbReference type="InterPro" id="IPR036456">
    <property type="entry name" value="PNPase_PH_RNA-bd_sf"/>
</dbReference>
<dbReference type="InterPro" id="IPR012162">
    <property type="entry name" value="PNPase"/>
</dbReference>
<feature type="binding site" evidence="5">
    <location>
        <position position="497"/>
    </location>
    <ligand>
        <name>Mg(2+)</name>
        <dbReference type="ChEBI" id="CHEBI:18420"/>
    </ligand>
</feature>